<comment type="caution">
    <text evidence="3">The sequence shown here is derived from an EMBL/GenBank/DDBJ whole genome shotgun (WGS) entry which is preliminary data.</text>
</comment>
<organism evidence="3 4">
    <name type="scientific">Purpureocillium lavendulum</name>
    <dbReference type="NCBI Taxonomy" id="1247861"/>
    <lineage>
        <taxon>Eukaryota</taxon>
        <taxon>Fungi</taxon>
        <taxon>Dikarya</taxon>
        <taxon>Ascomycota</taxon>
        <taxon>Pezizomycotina</taxon>
        <taxon>Sordariomycetes</taxon>
        <taxon>Hypocreomycetidae</taxon>
        <taxon>Hypocreales</taxon>
        <taxon>Ophiocordycipitaceae</taxon>
        <taxon>Purpureocillium</taxon>
    </lineage>
</organism>
<evidence type="ECO:0000313" key="3">
    <source>
        <dbReference type="EMBL" id="KAJ6437560.1"/>
    </source>
</evidence>
<dbReference type="EMBL" id="JAQHRD010000011">
    <property type="protein sequence ID" value="KAJ6437560.1"/>
    <property type="molecule type" value="Genomic_DNA"/>
</dbReference>
<dbReference type="InterPro" id="IPR046797">
    <property type="entry name" value="PDDEXK_12"/>
</dbReference>
<evidence type="ECO:0000313" key="4">
    <source>
        <dbReference type="Proteomes" id="UP001163105"/>
    </source>
</evidence>
<dbReference type="Proteomes" id="UP001163105">
    <property type="component" value="Unassembled WGS sequence"/>
</dbReference>
<gene>
    <name evidence="3" type="ORF">O9K51_09766</name>
</gene>
<evidence type="ECO:0000256" key="1">
    <source>
        <dbReference type="SAM" id="MobiDB-lite"/>
    </source>
</evidence>
<dbReference type="AlphaFoldDB" id="A0AB34FE81"/>
<dbReference type="Pfam" id="PF20516">
    <property type="entry name" value="PDDEXK_12"/>
    <property type="match status" value="1"/>
</dbReference>
<reference evidence="3" key="1">
    <citation type="submission" date="2023-01" db="EMBL/GenBank/DDBJ databases">
        <title>The growth and conidiation of Purpureocillium lavendulum are regulated by nitrogen source and histone H3K14 acetylation.</title>
        <authorList>
            <person name="Tang P."/>
            <person name="Han J."/>
            <person name="Zhang C."/>
            <person name="Tang P."/>
            <person name="Qi F."/>
            <person name="Zhang K."/>
            <person name="Liang L."/>
        </authorList>
    </citation>
    <scope>NUCLEOTIDE SEQUENCE</scope>
    <source>
        <strain evidence="3">YMF1.00683</strain>
    </source>
</reference>
<sequence>MREVGKPDLSGLTAAGRKIHYYYYYNQSGTLNLSTSPFGMLNLNALLKLRLTIHRTTAQPHLSFANIYPQQHQTGELTYINPSAEPYYAEKIDALRQNFPETSINHTSYTALRGHPTTVSLETKRSGNDFDGAVLQTAVWQAGHWKMLRSFLQKTIRDRSAEATSGSTQGVFVESEDTEQYVETSLRKLGALHGIYSQGHEWYYVATSPEIVDQQGKPSLRTILWLHEPIGRTNSALVIAFAGHFDNRLKQIIGRYIMVTFNSDVGREVRTNHARDTWYQDKPRFFQVQYKAPCRTACRGTPPRVLTAERFQYLEGRLRKDWLHVMGSAIEEAPEDERNRACRPDVHARNRRDTDVAASLARSIGGSLFQDGSGRTTLAGASSAMREDFAAVLRARSLYTRRLRSIPRDAPPSGVTFASPATSASPDALPPELNLALRMNRRDTTMADSHGDIWVQLATAASGRPGNFRGTVDEMKEQMLDALRLSSDTGFPLSRLVAIWRNERWRHMTTRWCETTVGRATFQISTWDWMICNRIDDFWFMAFRQVLYTLAQLPSNAAKLVSSEDWKKMSASLGAERTQEQVQELFYPGQSGKPLNAASKRNRKLLQSFHDGEYWDIYDRVLHTPALRFPDIHRITGMSQGQGRVLFRVMDHVVNWLNPNRTIAVDRRSNTKPQLRLDLEQKLDYYTLTRLRQAEKRVKIFHASATPQLPRVSASVLLQQEVLEFVLEHLAAFNAPKVRGYLNDGDPDSDLYAARFREHTWAGVLKIVRWHVGSDFRPEWLLVEGSDDKPPEAEPSTQAANLTLRRWRAHGA</sequence>
<keyword evidence="4" id="KW-1185">Reference proteome</keyword>
<feature type="domain" description="PD-(D/E)XK nuclease-like" evidence="2">
    <location>
        <begin position="80"/>
        <end position="237"/>
    </location>
</feature>
<feature type="region of interest" description="Disordered" evidence="1">
    <location>
        <begin position="410"/>
        <end position="430"/>
    </location>
</feature>
<evidence type="ECO:0000259" key="2">
    <source>
        <dbReference type="Pfam" id="PF20516"/>
    </source>
</evidence>
<protein>
    <submittedName>
        <fullName evidence="3">6-hydroxy-D-nicotine oxidase</fullName>
    </submittedName>
</protein>
<accession>A0AB34FE81</accession>
<name>A0AB34FE81_9HYPO</name>
<proteinExistence type="predicted"/>